<reference evidence="2" key="1">
    <citation type="submission" date="2021-01" db="EMBL/GenBank/DDBJ databases">
        <title>Adiantum capillus-veneris genome.</title>
        <authorList>
            <person name="Fang Y."/>
            <person name="Liao Q."/>
        </authorList>
    </citation>
    <scope>NUCLEOTIDE SEQUENCE</scope>
    <source>
        <strain evidence="2">H3</strain>
        <tissue evidence="2">Leaf</tissue>
    </source>
</reference>
<evidence type="ECO:0000313" key="2">
    <source>
        <dbReference type="EMBL" id="KAI5064183.1"/>
    </source>
</evidence>
<evidence type="ECO:0000256" key="1">
    <source>
        <dbReference type="SAM" id="MobiDB-lite"/>
    </source>
</evidence>
<accession>A0A9D4U9Z2</accession>
<comment type="caution">
    <text evidence="2">The sequence shown here is derived from an EMBL/GenBank/DDBJ whole genome shotgun (WGS) entry which is preliminary data.</text>
</comment>
<evidence type="ECO:0000313" key="3">
    <source>
        <dbReference type="Proteomes" id="UP000886520"/>
    </source>
</evidence>
<name>A0A9D4U9Z2_ADICA</name>
<protein>
    <submittedName>
        <fullName evidence="2">Uncharacterized protein</fullName>
    </submittedName>
</protein>
<proteinExistence type="predicted"/>
<feature type="region of interest" description="Disordered" evidence="1">
    <location>
        <begin position="1"/>
        <end position="22"/>
    </location>
</feature>
<dbReference type="EMBL" id="JABFUD020000020">
    <property type="protein sequence ID" value="KAI5064183.1"/>
    <property type="molecule type" value="Genomic_DNA"/>
</dbReference>
<organism evidence="2 3">
    <name type="scientific">Adiantum capillus-veneris</name>
    <name type="common">Maidenhair fern</name>
    <dbReference type="NCBI Taxonomy" id="13818"/>
    <lineage>
        <taxon>Eukaryota</taxon>
        <taxon>Viridiplantae</taxon>
        <taxon>Streptophyta</taxon>
        <taxon>Embryophyta</taxon>
        <taxon>Tracheophyta</taxon>
        <taxon>Polypodiopsida</taxon>
        <taxon>Polypodiidae</taxon>
        <taxon>Polypodiales</taxon>
        <taxon>Pteridineae</taxon>
        <taxon>Pteridaceae</taxon>
        <taxon>Vittarioideae</taxon>
        <taxon>Adiantum</taxon>
    </lineage>
</organism>
<gene>
    <name evidence="2" type="ORF">GOP47_0020853</name>
</gene>
<dbReference type="AlphaFoldDB" id="A0A9D4U9Z2"/>
<keyword evidence="3" id="KW-1185">Reference proteome</keyword>
<dbReference type="Proteomes" id="UP000886520">
    <property type="component" value="Chromosome 20"/>
</dbReference>
<sequence length="88" mass="9586">MLPINSTSTEQPTSAASTSISGLSCTRDLHRYLEATDGLSVKMEAIDGQSQRRASPPGHILPIKALSSAHTWSRFAPLRTDKLFCLQM</sequence>